<name>A0A0N4WF23_HAEPC</name>
<protein>
    <submittedName>
        <fullName evidence="1">IS6 family transposase</fullName>
    </submittedName>
</protein>
<proteinExistence type="predicted"/>
<sequence>LVTPLFLRYRRRFQRNEIFSESHQPWFFASYLQIEC</sequence>
<reference evidence="1" key="1">
    <citation type="submission" date="2017-02" db="UniProtKB">
        <authorList>
            <consortium name="WormBaseParasite"/>
        </authorList>
    </citation>
    <scope>IDENTIFICATION</scope>
</reference>
<dbReference type="AlphaFoldDB" id="A0A0N4WF23"/>
<dbReference type="WBParaSite" id="HPLM_0000927901-mRNA-1">
    <property type="protein sequence ID" value="HPLM_0000927901-mRNA-1"/>
    <property type="gene ID" value="HPLM_0000927901"/>
</dbReference>
<evidence type="ECO:0000313" key="1">
    <source>
        <dbReference type="WBParaSite" id="HPLM_0000927901-mRNA-1"/>
    </source>
</evidence>
<accession>A0A0N4WF23</accession>
<organism evidence="1">
    <name type="scientific">Haemonchus placei</name>
    <name type="common">Barber's pole worm</name>
    <dbReference type="NCBI Taxonomy" id="6290"/>
    <lineage>
        <taxon>Eukaryota</taxon>
        <taxon>Metazoa</taxon>
        <taxon>Ecdysozoa</taxon>
        <taxon>Nematoda</taxon>
        <taxon>Chromadorea</taxon>
        <taxon>Rhabditida</taxon>
        <taxon>Rhabditina</taxon>
        <taxon>Rhabditomorpha</taxon>
        <taxon>Strongyloidea</taxon>
        <taxon>Trichostrongylidae</taxon>
        <taxon>Haemonchus</taxon>
    </lineage>
</organism>